<sequence length="348" mass="37842">MLRSSQHLCAQVLSRPNGRSKFRENISSSCLRAILQAQLHSFRAFLLQNPQPRYFTTSHPFLSDPSKPSPQDREQQTPTTTTAPATTTDIGVYPHNVSPSPESQRPKRPRRGLYYATLFLLLGAAAGTLVRITIAPPELPTLGSEKDIYLQARIQAQGAALPVVQQLSTDPAWMSWEAYAGIPTTTDSQGVSTAQSTITSGPMSGSSGLAFQRIFHNTSTGEVVTVVYFGAGLAGWPGIVHGGAIATILDESLGRCAILRFPSRTGVTANLEMQYRFPTLTNNFYVIRAIPVASDDDDVVGEDGIRKGDRKVWVRGTLETEKGKVAVRAKGLFVVPKAYKLRPLVEGF</sequence>
<dbReference type="CDD" id="cd03443">
    <property type="entry name" value="PaaI_thioesterase"/>
    <property type="match status" value="1"/>
</dbReference>
<dbReference type="InterPro" id="IPR052061">
    <property type="entry name" value="PTE-AB_protein"/>
</dbReference>
<keyword evidence="5" id="KW-1185">Reference proteome</keyword>
<proteinExistence type="predicted"/>
<dbReference type="Gene3D" id="3.10.129.10">
    <property type="entry name" value="Hotdog Thioesterase"/>
    <property type="match status" value="1"/>
</dbReference>
<accession>A0A7C8J514</accession>
<dbReference type="Pfam" id="PF03061">
    <property type="entry name" value="4HBT"/>
    <property type="match status" value="1"/>
</dbReference>
<dbReference type="AlphaFoldDB" id="A0A7C8J514"/>
<keyword evidence="2" id="KW-1133">Transmembrane helix</keyword>
<keyword evidence="2" id="KW-0812">Transmembrane</keyword>
<comment type="caution">
    <text evidence="4">The sequence shown here is derived from an EMBL/GenBank/DDBJ whole genome shotgun (WGS) entry which is preliminary data.</text>
</comment>
<feature type="region of interest" description="Disordered" evidence="1">
    <location>
        <begin position="56"/>
        <end position="108"/>
    </location>
</feature>
<protein>
    <recommendedName>
        <fullName evidence="3">Thioesterase domain-containing protein</fullName>
    </recommendedName>
</protein>
<dbReference type="Proteomes" id="UP000481858">
    <property type="component" value="Unassembled WGS sequence"/>
</dbReference>
<feature type="domain" description="Thioesterase" evidence="3">
    <location>
        <begin position="238"/>
        <end position="278"/>
    </location>
</feature>
<feature type="compositionally biased region" description="Low complexity" evidence="1">
    <location>
        <begin position="77"/>
        <end position="88"/>
    </location>
</feature>
<gene>
    <name evidence="4" type="ORF">GQX73_g2655</name>
</gene>
<dbReference type="InterPro" id="IPR006683">
    <property type="entry name" value="Thioestr_dom"/>
</dbReference>
<evidence type="ECO:0000256" key="1">
    <source>
        <dbReference type="SAM" id="MobiDB-lite"/>
    </source>
</evidence>
<evidence type="ECO:0000313" key="4">
    <source>
        <dbReference type="EMBL" id="KAF2970879.1"/>
    </source>
</evidence>
<reference evidence="4 5" key="1">
    <citation type="submission" date="2019-12" db="EMBL/GenBank/DDBJ databases">
        <title>Draft genome sequence of the ascomycete Xylaria multiplex DSM 110363.</title>
        <authorList>
            <person name="Buettner E."/>
            <person name="Kellner H."/>
        </authorList>
    </citation>
    <scope>NUCLEOTIDE SEQUENCE [LARGE SCALE GENOMIC DNA]</scope>
    <source>
        <strain evidence="4 5">DSM 110363</strain>
    </source>
</reference>
<feature type="transmembrane region" description="Helical" evidence="2">
    <location>
        <begin position="113"/>
        <end position="134"/>
    </location>
</feature>
<dbReference type="PANTHER" id="PTHR47260:SF1">
    <property type="entry name" value="UPF0644 PROTEIN PB2B4.06"/>
    <property type="match status" value="1"/>
</dbReference>
<dbReference type="SUPFAM" id="SSF54637">
    <property type="entry name" value="Thioesterase/thiol ester dehydrase-isomerase"/>
    <property type="match status" value="1"/>
</dbReference>
<evidence type="ECO:0000313" key="5">
    <source>
        <dbReference type="Proteomes" id="UP000481858"/>
    </source>
</evidence>
<dbReference type="EMBL" id="WUBL01000018">
    <property type="protein sequence ID" value="KAF2970879.1"/>
    <property type="molecule type" value="Genomic_DNA"/>
</dbReference>
<dbReference type="InParanoid" id="A0A7C8J514"/>
<dbReference type="PANTHER" id="PTHR47260">
    <property type="entry name" value="UPF0644 PROTEIN PB2B4.06"/>
    <property type="match status" value="1"/>
</dbReference>
<keyword evidence="2" id="KW-0472">Membrane</keyword>
<dbReference type="InterPro" id="IPR029069">
    <property type="entry name" value="HotDog_dom_sf"/>
</dbReference>
<name>A0A7C8J514_9PEZI</name>
<organism evidence="4 5">
    <name type="scientific">Xylaria multiplex</name>
    <dbReference type="NCBI Taxonomy" id="323545"/>
    <lineage>
        <taxon>Eukaryota</taxon>
        <taxon>Fungi</taxon>
        <taxon>Dikarya</taxon>
        <taxon>Ascomycota</taxon>
        <taxon>Pezizomycotina</taxon>
        <taxon>Sordariomycetes</taxon>
        <taxon>Xylariomycetidae</taxon>
        <taxon>Xylariales</taxon>
        <taxon>Xylariaceae</taxon>
        <taxon>Xylaria</taxon>
    </lineage>
</organism>
<evidence type="ECO:0000256" key="2">
    <source>
        <dbReference type="SAM" id="Phobius"/>
    </source>
</evidence>
<dbReference type="OrthoDB" id="506431at2759"/>
<evidence type="ECO:0000259" key="3">
    <source>
        <dbReference type="Pfam" id="PF03061"/>
    </source>
</evidence>